<feature type="compositionally biased region" description="Basic and acidic residues" evidence="1">
    <location>
        <begin position="461"/>
        <end position="521"/>
    </location>
</feature>
<protein>
    <recommendedName>
        <fullName evidence="2">C2 domain-containing protein</fullName>
    </recommendedName>
</protein>
<feature type="compositionally biased region" description="Low complexity" evidence="1">
    <location>
        <begin position="236"/>
        <end position="246"/>
    </location>
</feature>
<feature type="domain" description="C2" evidence="2">
    <location>
        <begin position="620"/>
        <end position="736"/>
    </location>
</feature>
<dbReference type="Proteomes" id="UP001162131">
    <property type="component" value="Unassembled WGS sequence"/>
</dbReference>
<dbReference type="SMART" id="SM00239">
    <property type="entry name" value="C2"/>
    <property type="match status" value="2"/>
</dbReference>
<evidence type="ECO:0000313" key="3">
    <source>
        <dbReference type="EMBL" id="CAG9312066.1"/>
    </source>
</evidence>
<proteinExistence type="predicted"/>
<feature type="region of interest" description="Disordered" evidence="1">
    <location>
        <begin position="150"/>
        <end position="312"/>
    </location>
</feature>
<dbReference type="Pfam" id="PF00168">
    <property type="entry name" value="C2"/>
    <property type="match status" value="2"/>
</dbReference>
<feature type="compositionally biased region" description="Polar residues" evidence="1">
    <location>
        <begin position="200"/>
        <end position="216"/>
    </location>
</feature>
<keyword evidence="4" id="KW-1185">Reference proteome</keyword>
<gene>
    <name evidence="3" type="ORF">BSTOLATCC_MIC5323</name>
</gene>
<feature type="compositionally biased region" description="Basic and acidic residues" evidence="1">
    <location>
        <begin position="219"/>
        <end position="235"/>
    </location>
</feature>
<dbReference type="InterPro" id="IPR000008">
    <property type="entry name" value="C2_dom"/>
</dbReference>
<dbReference type="PANTHER" id="PTHR47052:SF3">
    <property type="entry name" value="INGRESSION PROTEIN 1"/>
    <property type="match status" value="1"/>
</dbReference>
<dbReference type="SUPFAM" id="SSF49562">
    <property type="entry name" value="C2 domain (Calcium/lipid-binding domain, CaLB)"/>
    <property type="match status" value="2"/>
</dbReference>
<dbReference type="InterPro" id="IPR052981">
    <property type="entry name" value="Ingression_C2_domain"/>
</dbReference>
<comment type="caution">
    <text evidence="3">The sequence shown here is derived from an EMBL/GenBank/DDBJ whole genome shotgun (WGS) entry which is preliminary data.</text>
</comment>
<dbReference type="Gene3D" id="2.60.40.150">
    <property type="entry name" value="C2 domain"/>
    <property type="match status" value="2"/>
</dbReference>
<reference evidence="3" key="1">
    <citation type="submission" date="2021-09" db="EMBL/GenBank/DDBJ databases">
        <authorList>
            <consortium name="AG Swart"/>
            <person name="Singh M."/>
            <person name="Singh A."/>
            <person name="Seah K."/>
            <person name="Emmerich C."/>
        </authorList>
    </citation>
    <scope>NUCLEOTIDE SEQUENCE</scope>
    <source>
        <strain evidence="3">ATCC30299</strain>
    </source>
</reference>
<dbReference type="CDD" id="cd00030">
    <property type="entry name" value="C2"/>
    <property type="match status" value="2"/>
</dbReference>
<evidence type="ECO:0000259" key="2">
    <source>
        <dbReference type="PROSITE" id="PS50004"/>
    </source>
</evidence>
<dbReference type="EMBL" id="CAJZBQ010000005">
    <property type="protein sequence ID" value="CAG9312066.1"/>
    <property type="molecule type" value="Genomic_DNA"/>
</dbReference>
<feature type="domain" description="C2" evidence="2">
    <location>
        <begin position="1"/>
        <end position="79"/>
    </location>
</feature>
<feature type="compositionally biased region" description="Basic and acidic residues" evidence="1">
    <location>
        <begin position="528"/>
        <end position="566"/>
    </location>
</feature>
<feature type="compositionally biased region" description="Basic and acidic residues" evidence="1">
    <location>
        <begin position="247"/>
        <end position="295"/>
    </location>
</feature>
<accession>A0AAU9IFB9</accession>
<feature type="region of interest" description="Disordered" evidence="1">
    <location>
        <begin position="804"/>
        <end position="852"/>
    </location>
</feature>
<dbReference type="PROSITE" id="PS50004">
    <property type="entry name" value="C2"/>
    <property type="match status" value="2"/>
</dbReference>
<evidence type="ECO:0000256" key="1">
    <source>
        <dbReference type="SAM" id="MobiDB-lite"/>
    </source>
</evidence>
<organism evidence="3 4">
    <name type="scientific">Blepharisma stoltei</name>
    <dbReference type="NCBI Taxonomy" id="1481888"/>
    <lineage>
        <taxon>Eukaryota</taxon>
        <taxon>Sar</taxon>
        <taxon>Alveolata</taxon>
        <taxon>Ciliophora</taxon>
        <taxon>Postciliodesmatophora</taxon>
        <taxon>Heterotrichea</taxon>
        <taxon>Heterotrichida</taxon>
        <taxon>Blepharismidae</taxon>
        <taxon>Blepharisma</taxon>
    </lineage>
</organism>
<feature type="compositionally biased region" description="Basic and acidic residues" evidence="1">
    <location>
        <begin position="821"/>
        <end position="852"/>
    </location>
</feature>
<feature type="compositionally biased region" description="Basic and acidic residues" evidence="1">
    <location>
        <begin position="189"/>
        <end position="198"/>
    </location>
</feature>
<feature type="region of interest" description="Disordered" evidence="1">
    <location>
        <begin position="325"/>
        <end position="364"/>
    </location>
</feature>
<dbReference type="AlphaFoldDB" id="A0AAU9IFB9"/>
<sequence length="852" mass="101842">MDPYCVLKLGNFELQTVEHRGADKLPSWKEELTFNVLPGDDLLQITLWDKNTLSKDRKIGSASFPLFELFSKRFIEDWVELMFEGKSAGHIKLQMTFQPEWEQQKISEGERLEEKAELQKEQAQPEISGQRLKEYPAYQESGIRREEVKPELYNQEEFPQEKKIFSVEPGSEYQKEYPQESQYQQKQEIPIHERKGYSEELQQNVQYSKEFQQRQEIPSYERKGYTEELRHEKQPPQESQYQQKQEFPIHERKGYTEELGHTKKHQQEESQQHLQKEDFPKQERKVYSEEPRPEYVYKQYPQQGVPQQEKKLYKEEPLAKTWKYEEIEKPKEHDEKEEERREGIAQKGELKEFPKEPSKPEILKHTIEKETYIFSKQPKEEAERPIIQREKVYDQQLSKEQVQQLEAQQEKLYEQKPSHEIKLPAFQHEQMPAQESAQPIYQEKMHEEKPIKKEKKHKEKLPKEEKLHTGEKMSKEEKLHKKEKVPKEEKLHKVKVPKEEKVQKGEKIHKEKKAPKEEKEKKAHKKIPKEESQPEERERVEFQERQPRKEMEFQERQPKVAFKSHEVQPGQEMEYRKQPREEFQPHEAGYRKGMEFQEHPKEEIHREGMKYREQPKEQYKPQEVSSEEAHQPLYFQYGMIYIRPLSAKITRDVAAEIMDPYCVFRISDAERVSEESRSGDKNPIWNEQLPFFVGPGDFYLTVTLKDRKALQKDKIIGSAALPLFKLYADKLVEDWIELKYEGQSSGHIKVNMMFYPNEKPESIKEASATKEMSDQQTGEVKRDVFEGQQSAGLKKDIQEGVFREQKGPIKEGAVGEQYTGLKEKHQEKEIYQHSQKEKPKEHKTTQYEQKIL</sequence>
<dbReference type="InterPro" id="IPR035892">
    <property type="entry name" value="C2_domain_sf"/>
</dbReference>
<name>A0AAU9IFB9_9CILI</name>
<evidence type="ECO:0000313" key="4">
    <source>
        <dbReference type="Proteomes" id="UP001162131"/>
    </source>
</evidence>
<dbReference type="PANTHER" id="PTHR47052">
    <property type="entry name" value="CONSERVED SERINE PROLINE-RICH PROTEIN (AFU_ORTHOLOGUE AFUA_2G01790)"/>
    <property type="match status" value="1"/>
</dbReference>
<feature type="region of interest" description="Disordered" evidence="1">
    <location>
        <begin position="445"/>
        <end position="581"/>
    </location>
</feature>